<dbReference type="InterPro" id="IPR001279">
    <property type="entry name" value="Metallo-B-lactamas"/>
</dbReference>
<evidence type="ECO:0000256" key="2">
    <source>
        <dbReference type="SAM" id="Coils"/>
    </source>
</evidence>
<dbReference type="InterPro" id="IPR050698">
    <property type="entry name" value="MBL"/>
</dbReference>
<dbReference type="PANTHER" id="PTHR11203">
    <property type="entry name" value="CLEAVAGE AND POLYADENYLATION SPECIFICITY FACTOR FAMILY MEMBER"/>
    <property type="match status" value="1"/>
</dbReference>
<keyword evidence="6" id="KW-0269">Exonuclease</keyword>
<dbReference type="SUPFAM" id="SSF56281">
    <property type="entry name" value="Metallo-hydrolase/oxidoreductase"/>
    <property type="match status" value="1"/>
</dbReference>
<sequence>MSRTLPQLVQQLVLDAARHAVQAPALAGTDPHRLAQANRRAMLQLIARRRPLREELTARYADEPTLQQPTVRALLSGDAAVAESAANTLTDPAGVRRLARSWVGSATPAPVQASPADGVAPVDRRRHARTARKIADLQEARDVARAQRNTAQAEARDLARQLAATQGDLEEAGTVIEALRAELNLEREAAAARSTDLLAAAAVLAAAAAPSGTGDTDDPRTRELANDATAVPSDTRLAAALAAAGVAPAAFRAVLATLLTPPIAPVPAVATPREIALTPLGAGTEIGGSAMLVSAGDVRILVDAGMRPKRRIDDAGPPHIDVVRRGGRLDAIVITHAHNDHAGYVPALTAQFANVPVFCTAETAALLPTMWQDSVKVFDRTRSDYVEAGEPPAEPPYTRTQALAAQRRLEPIALARTVEVADGVTIELFPAGHILGAAGVVVTAGDRRVTVTGDVSTLAQLSVPGLIVPDAARGSDLLVIESTYCGQRGTNRDLEVEKFINMVAETVSAGGRVLVPAFALGRAQEVALTLRDRLPDVPVLIDGLARHVSWIYEQETAGTDRPLRIYGDGVQEVRDTNRPYLLKSFRKGVVVTTSGMLAAGPAVRWAREILPDPNSALLVAGYQDEDSPGAELLDLSNGGNGTPGGRGGPRTFRLDADDVAVNARVEQFGLSAHADRRGLSAIINEVAPREVMLVHGVERKQRDFADNLTRRGYAVAPTRHWQR</sequence>
<name>A0A1A8ZS89_9ACTN</name>
<evidence type="ECO:0000313" key="6">
    <source>
        <dbReference type="EMBL" id="SBT46989.1"/>
    </source>
</evidence>
<dbReference type="InterPro" id="IPR036866">
    <property type="entry name" value="RibonucZ/Hydroxyglut_hydro"/>
</dbReference>
<evidence type="ECO:0000259" key="4">
    <source>
        <dbReference type="SMART" id="SM00849"/>
    </source>
</evidence>
<keyword evidence="6" id="KW-0540">Nuclease</keyword>
<feature type="coiled-coil region" evidence="2">
    <location>
        <begin position="134"/>
        <end position="189"/>
    </location>
</feature>
<dbReference type="InterPro" id="IPR022712">
    <property type="entry name" value="Beta_Casp"/>
</dbReference>
<dbReference type="OrthoDB" id="2971563at2"/>
<dbReference type="SMART" id="SM00849">
    <property type="entry name" value="Lactamase_B"/>
    <property type="match status" value="1"/>
</dbReference>
<evidence type="ECO:0000313" key="7">
    <source>
        <dbReference type="Proteomes" id="UP000198765"/>
    </source>
</evidence>
<dbReference type="AlphaFoldDB" id="A0A1A8ZS89"/>
<feature type="domain" description="Metallo-beta-lactamase" evidence="4">
    <location>
        <begin position="287"/>
        <end position="511"/>
    </location>
</feature>
<dbReference type="CDD" id="cd16295">
    <property type="entry name" value="TTHA0252-CPSF-like_MBL-fold"/>
    <property type="match status" value="1"/>
</dbReference>
<dbReference type="SMART" id="SM01027">
    <property type="entry name" value="Beta-Casp"/>
    <property type="match status" value="1"/>
</dbReference>
<feature type="domain" description="Beta-Casp" evidence="5">
    <location>
        <begin position="523"/>
        <end position="632"/>
    </location>
</feature>
<dbReference type="Pfam" id="PF07521">
    <property type="entry name" value="RMMBL"/>
    <property type="match status" value="1"/>
</dbReference>
<feature type="region of interest" description="Disordered" evidence="3">
    <location>
        <begin position="106"/>
        <end position="127"/>
    </location>
</feature>
<dbReference type="InterPro" id="IPR011108">
    <property type="entry name" value="RMMBL"/>
</dbReference>
<reference evidence="6 7" key="1">
    <citation type="submission" date="2016-06" db="EMBL/GenBank/DDBJ databases">
        <authorList>
            <person name="Kjaerup R.B."/>
            <person name="Dalgaard T.S."/>
            <person name="Juul-Madsen H.R."/>
        </authorList>
    </citation>
    <scope>NUCLEOTIDE SEQUENCE [LARGE SCALE GENOMIC DNA]</scope>
    <source>
        <strain evidence="6 7">DSM 45248</strain>
    </source>
</reference>
<gene>
    <name evidence="6" type="ORF">GA0070621_2774</name>
</gene>
<dbReference type="EMBL" id="LT594324">
    <property type="protein sequence ID" value="SBT46989.1"/>
    <property type="molecule type" value="Genomic_DNA"/>
</dbReference>
<dbReference type="Pfam" id="PF10996">
    <property type="entry name" value="Beta-Casp"/>
    <property type="match status" value="1"/>
</dbReference>
<organism evidence="6 7">
    <name type="scientific">Micromonospora narathiwatensis</name>
    <dbReference type="NCBI Taxonomy" id="299146"/>
    <lineage>
        <taxon>Bacteria</taxon>
        <taxon>Bacillati</taxon>
        <taxon>Actinomycetota</taxon>
        <taxon>Actinomycetes</taxon>
        <taxon>Micromonosporales</taxon>
        <taxon>Micromonosporaceae</taxon>
        <taxon>Micromonospora</taxon>
    </lineage>
</organism>
<evidence type="ECO:0000259" key="5">
    <source>
        <dbReference type="SMART" id="SM01027"/>
    </source>
</evidence>
<dbReference type="Gene3D" id="3.60.15.10">
    <property type="entry name" value="Ribonuclease Z/Hydroxyacylglutathione hydrolase-like"/>
    <property type="match status" value="1"/>
</dbReference>
<dbReference type="Gene3D" id="3.40.50.10890">
    <property type="match status" value="1"/>
</dbReference>
<dbReference type="GO" id="GO:0004521">
    <property type="term" value="F:RNA endonuclease activity"/>
    <property type="evidence" value="ECO:0007669"/>
    <property type="project" value="TreeGrafter"/>
</dbReference>
<proteinExistence type="predicted"/>
<keyword evidence="2" id="KW-0175">Coiled coil</keyword>
<dbReference type="PATRIC" id="fig|299146.4.peg.2875"/>
<keyword evidence="7" id="KW-1185">Reference proteome</keyword>
<dbReference type="GO" id="GO:0004527">
    <property type="term" value="F:exonuclease activity"/>
    <property type="evidence" value="ECO:0007669"/>
    <property type="project" value="UniProtKB-KW"/>
</dbReference>
<dbReference type="PANTHER" id="PTHR11203:SF37">
    <property type="entry name" value="INTEGRATOR COMPLEX SUBUNIT 11"/>
    <property type="match status" value="1"/>
</dbReference>
<evidence type="ECO:0000256" key="3">
    <source>
        <dbReference type="SAM" id="MobiDB-lite"/>
    </source>
</evidence>
<accession>A0A1A8ZS89</accession>
<dbReference type="RefSeq" id="WP_091195395.1">
    <property type="nucleotide sequence ID" value="NZ_LT594324.1"/>
</dbReference>
<dbReference type="Pfam" id="PF00753">
    <property type="entry name" value="Lactamase_B"/>
    <property type="match status" value="1"/>
</dbReference>
<protein>
    <submittedName>
        <fullName evidence="6">RNA processing exonuclease, beta-lactamase fold, Cft2 family</fullName>
    </submittedName>
</protein>
<keyword evidence="1" id="KW-0378">Hydrolase</keyword>
<evidence type="ECO:0000256" key="1">
    <source>
        <dbReference type="ARBA" id="ARBA00022801"/>
    </source>
</evidence>
<dbReference type="Proteomes" id="UP000198765">
    <property type="component" value="Chromosome I"/>
</dbReference>